<accession>A0A4U1CS93</accession>
<dbReference type="OrthoDB" id="9767116at2"/>
<evidence type="ECO:0000313" key="3">
    <source>
        <dbReference type="Proteomes" id="UP000307244"/>
    </source>
</evidence>
<dbReference type="AlphaFoldDB" id="A0A4U1CS93"/>
<keyword evidence="3" id="KW-1185">Reference proteome</keyword>
<evidence type="ECO:0008006" key="4">
    <source>
        <dbReference type="Google" id="ProtNLM"/>
    </source>
</evidence>
<organism evidence="2 3">
    <name type="scientific">Pedobacter frigoris</name>
    <dbReference type="NCBI Taxonomy" id="2571272"/>
    <lineage>
        <taxon>Bacteria</taxon>
        <taxon>Pseudomonadati</taxon>
        <taxon>Bacteroidota</taxon>
        <taxon>Sphingobacteriia</taxon>
        <taxon>Sphingobacteriales</taxon>
        <taxon>Sphingobacteriaceae</taxon>
        <taxon>Pedobacter</taxon>
    </lineage>
</organism>
<dbReference type="RefSeq" id="WP_136834198.1">
    <property type="nucleotide sequence ID" value="NZ_SWBQ01000001.1"/>
</dbReference>
<evidence type="ECO:0000256" key="1">
    <source>
        <dbReference type="SAM" id="SignalP"/>
    </source>
</evidence>
<evidence type="ECO:0000313" key="2">
    <source>
        <dbReference type="EMBL" id="TKC08779.1"/>
    </source>
</evidence>
<feature type="chain" id="PRO_5020557291" description="GLPGLI family protein" evidence="1">
    <location>
        <begin position="21"/>
        <end position="103"/>
    </location>
</feature>
<dbReference type="Proteomes" id="UP000307244">
    <property type="component" value="Unassembled WGS sequence"/>
</dbReference>
<proteinExistence type="predicted"/>
<reference evidence="2 3" key="1">
    <citation type="submission" date="2019-04" db="EMBL/GenBank/DDBJ databases">
        <title>Pedobacter sp. RP-3-15 sp. nov., isolated from Arctic soil.</title>
        <authorList>
            <person name="Dahal R.H."/>
            <person name="Kim D.-U."/>
        </authorList>
    </citation>
    <scope>NUCLEOTIDE SEQUENCE [LARGE SCALE GENOMIC DNA]</scope>
    <source>
        <strain evidence="2 3">RP-3-15</strain>
    </source>
</reference>
<name>A0A4U1CS93_9SPHI</name>
<protein>
    <recommendedName>
        <fullName evidence="4">GLPGLI family protein</fullName>
    </recommendedName>
</protein>
<feature type="signal peptide" evidence="1">
    <location>
        <begin position="1"/>
        <end position="20"/>
    </location>
</feature>
<gene>
    <name evidence="2" type="ORF">FA047_01370</name>
</gene>
<comment type="caution">
    <text evidence="2">The sequence shown here is derived from an EMBL/GenBank/DDBJ whole genome shotgun (WGS) entry which is preliminary data.</text>
</comment>
<sequence>MKSFLLSVLLLTAGTASLYAQKTLTNSKTSGYYTYIYKLTDKETFEIASKSTSIITDGFLHTLVDSFYNVKSNVYPKKLPYGNYLKVRAAIRLFWTSKGFIVI</sequence>
<keyword evidence="1" id="KW-0732">Signal</keyword>
<dbReference type="EMBL" id="SWBQ01000001">
    <property type="protein sequence ID" value="TKC08779.1"/>
    <property type="molecule type" value="Genomic_DNA"/>
</dbReference>